<name>A0A9X6ZQ89_BACTU</name>
<comment type="caution">
    <text evidence="2">The sequence shown here is derived from an EMBL/GenBank/DDBJ whole genome shotgun (WGS) entry which is preliminary data.</text>
</comment>
<dbReference type="InterPro" id="IPR009776">
    <property type="entry name" value="Spore_0_M"/>
</dbReference>
<dbReference type="PANTHER" id="PTHR40053">
    <property type="entry name" value="SPORULATION-CONTROL PROTEIN SPO0M"/>
    <property type="match status" value="1"/>
</dbReference>
<evidence type="ECO:0000313" key="2">
    <source>
        <dbReference type="EMBL" id="PFJ29024.1"/>
    </source>
</evidence>
<proteinExistence type="predicted"/>
<evidence type="ECO:0008006" key="4">
    <source>
        <dbReference type="Google" id="ProtNLM"/>
    </source>
</evidence>
<dbReference type="PANTHER" id="PTHR40053:SF1">
    <property type="entry name" value="SPORULATION-CONTROL PROTEIN SPO0M"/>
    <property type="match status" value="1"/>
</dbReference>
<feature type="region of interest" description="Disordered" evidence="1">
    <location>
        <begin position="253"/>
        <end position="286"/>
    </location>
</feature>
<dbReference type="Proteomes" id="UP000224003">
    <property type="component" value="Unassembled WGS sequence"/>
</dbReference>
<reference evidence="2 3" key="1">
    <citation type="submission" date="2017-09" db="EMBL/GenBank/DDBJ databases">
        <title>Large-scale bioinformatics analysis of Bacillus genomes uncovers conserved roles of natural products in bacterial physiology.</title>
        <authorList>
            <consortium name="Agbiome Team Llc"/>
            <person name="Bleich R.M."/>
            <person name="Grubbs K.J."/>
            <person name="Santa Maria K.C."/>
            <person name="Allen S.E."/>
            <person name="Farag S."/>
            <person name="Shank E.A."/>
            <person name="Bowers A."/>
        </authorList>
    </citation>
    <scope>NUCLEOTIDE SEQUENCE [LARGE SCALE GENOMIC DNA]</scope>
    <source>
        <strain evidence="2 3">AFS085496</strain>
    </source>
</reference>
<evidence type="ECO:0000256" key="1">
    <source>
        <dbReference type="SAM" id="MobiDB-lite"/>
    </source>
</evidence>
<evidence type="ECO:0000313" key="3">
    <source>
        <dbReference type="Proteomes" id="UP000224003"/>
    </source>
</evidence>
<sequence>MFNNLLAKMGVGGAKVDLVLESNQWSIGETIRGYVNIQGGSAEQFINKIDVEFKMKYTTGEFEYMKSLNRIPVIFNTAIGVREHKQIPFETVIPLNVPISKNNVSYYFHTHLDISGAVDAYDNDYVQVTPNADMDNVFHALHQIGFHEKQSFGKYDGNKQEFEFYPPHHYSNVEELEIVLETTPTGVKLQLELDIKGYYRETELRQSIFIPSQVLQNHDELKSMLESKINEIISNYSMHQNNHQPMQNQPHYQPGHSYYGHHESHGHHHHEHHENHGHNNGHSNSNMMMGIAGGFAAGIIADEIFEEIFEDGDEENDDNED</sequence>
<protein>
    <recommendedName>
        <fullName evidence="4">Sporulation protein</fullName>
    </recommendedName>
</protein>
<dbReference type="EMBL" id="NUVX01000081">
    <property type="protein sequence ID" value="PFJ29024.1"/>
    <property type="molecule type" value="Genomic_DNA"/>
</dbReference>
<dbReference type="RefSeq" id="WP_098517720.1">
    <property type="nucleotide sequence ID" value="NZ_NUVX01000081.1"/>
</dbReference>
<organism evidence="2 3">
    <name type="scientific">Bacillus thuringiensis</name>
    <dbReference type="NCBI Taxonomy" id="1428"/>
    <lineage>
        <taxon>Bacteria</taxon>
        <taxon>Bacillati</taxon>
        <taxon>Bacillota</taxon>
        <taxon>Bacilli</taxon>
        <taxon>Bacillales</taxon>
        <taxon>Bacillaceae</taxon>
        <taxon>Bacillus</taxon>
        <taxon>Bacillus cereus group</taxon>
    </lineage>
</organism>
<gene>
    <name evidence="2" type="ORF">COJ15_32690</name>
</gene>
<dbReference type="Pfam" id="PF07070">
    <property type="entry name" value="Spo0M"/>
    <property type="match status" value="1"/>
</dbReference>
<accession>A0A9X6ZQ89</accession>
<dbReference type="AlphaFoldDB" id="A0A9X6ZQ89"/>